<dbReference type="SUPFAM" id="SSF46894">
    <property type="entry name" value="C-terminal effector domain of the bipartite response regulators"/>
    <property type="match status" value="1"/>
</dbReference>
<dbReference type="AlphaFoldDB" id="A0A9D9DRW9"/>
<name>A0A9D9DRW9_9BACT</name>
<dbReference type="EMBL" id="JADIND010000049">
    <property type="protein sequence ID" value="MBO8430199.1"/>
    <property type="molecule type" value="Genomic_DNA"/>
</dbReference>
<gene>
    <name evidence="1" type="ORF">IAC76_02315</name>
</gene>
<dbReference type="GO" id="GO:0003677">
    <property type="term" value="F:DNA binding"/>
    <property type="evidence" value="ECO:0007669"/>
    <property type="project" value="InterPro"/>
</dbReference>
<comment type="caution">
    <text evidence="1">The sequence shown here is derived from an EMBL/GenBank/DDBJ whole genome shotgun (WGS) entry which is preliminary data.</text>
</comment>
<organism evidence="1 2">
    <name type="scientific">Candidatus Scatousia excrementipullorum</name>
    <dbReference type="NCBI Taxonomy" id="2840936"/>
    <lineage>
        <taxon>Bacteria</taxon>
        <taxon>Candidatus Scatousia</taxon>
    </lineage>
</organism>
<evidence type="ECO:0000313" key="2">
    <source>
        <dbReference type="Proteomes" id="UP000823632"/>
    </source>
</evidence>
<reference evidence="1" key="2">
    <citation type="journal article" date="2021" name="PeerJ">
        <title>Extensive microbial diversity within the chicken gut microbiome revealed by metagenomics and culture.</title>
        <authorList>
            <person name="Gilroy R."/>
            <person name="Ravi A."/>
            <person name="Getino M."/>
            <person name="Pursley I."/>
            <person name="Horton D.L."/>
            <person name="Alikhan N.F."/>
            <person name="Baker D."/>
            <person name="Gharbi K."/>
            <person name="Hall N."/>
            <person name="Watson M."/>
            <person name="Adriaenssens E.M."/>
            <person name="Foster-Nyarko E."/>
            <person name="Jarju S."/>
            <person name="Secka A."/>
            <person name="Antonio M."/>
            <person name="Oren A."/>
            <person name="Chaudhuri R.R."/>
            <person name="La Ragione R."/>
            <person name="Hildebrand F."/>
            <person name="Pallen M.J."/>
        </authorList>
    </citation>
    <scope>NUCLEOTIDE SEQUENCE</scope>
    <source>
        <strain evidence="1">10192</strain>
    </source>
</reference>
<proteinExistence type="predicted"/>
<dbReference type="Gene3D" id="1.10.10.10">
    <property type="entry name" value="Winged helix-like DNA-binding domain superfamily/Winged helix DNA-binding domain"/>
    <property type="match status" value="1"/>
</dbReference>
<protein>
    <submittedName>
        <fullName evidence="1">Uncharacterized protein</fullName>
    </submittedName>
</protein>
<evidence type="ECO:0000313" key="1">
    <source>
        <dbReference type="EMBL" id="MBO8430199.1"/>
    </source>
</evidence>
<dbReference type="Proteomes" id="UP000823632">
    <property type="component" value="Unassembled WGS sequence"/>
</dbReference>
<sequence>MDKTKHKNLTLTKNEQLILDLLQQNCDEIKITKKLGISRHTLKSHKNKFMLLGLL</sequence>
<dbReference type="GO" id="GO:0006355">
    <property type="term" value="P:regulation of DNA-templated transcription"/>
    <property type="evidence" value="ECO:0007669"/>
    <property type="project" value="InterPro"/>
</dbReference>
<dbReference type="InterPro" id="IPR036388">
    <property type="entry name" value="WH-like_DNA-bd_sf"/>
</dbReference>
<accession>A0A9D9DRW9</accession>
<reference evidence="1" key="1">
    <citation type="submission" date="2020-10" db="EMBL/GenBank/DDBJ databases">
        <authorList>
            <person name="Gilroy R."/>
        </authorList>
    </citation>
    <scope>NUCLEOTIDE SEQUENCE</scope>
    <source>
        <strain evidence="1">10192</strain>
    </source>
</reference>
<dbReference type="InterPro" id="IPR016032">
    <property type="entry name" value="Sig_transdc_resp-reg_C-effctor"/>
</dbReference>